<evidence type="ECO:0000313" key="5">
    <source>
        <dbReference type="Proteomes" id="UP001227192"/>
    </source>
</evidence>
<reference evidence="4" key="2">
    <citation type="journal article" date="2016" name="Fungal Biol.">
        <title>Ochratoxin A production by Penicillium thymicola.</title>
        <authorList>
            <person name="Nguyen H.D.T."/>
            <person name="McMullin D.R."/>
            <person name="Ponomareva E."/>
            <person name="Riley R."/>
            <person name="Pomraning K.R."/>
            <person name="Baker S.E."/>
            <person name="Seifert K.A."/>
        </authorList>
    </citation>
    <scope>NUCLEOTIDE SEQUENCE</scope>
    <source>
        <strain evidence="4">DAOM 180753</strain>
    </source>
</reference>
<dbReference type="AlphaFoldDB" id="A0AAI9T5Z0"/>
<dbReference type="InterPro" id="IPR015943">
    <property type="entry name" value="WD40/YVTN_repeat-like_dom_sf"/>
</dbReference>
<dbReference type="InterPro" id="IPR036322">
    <property type="entry name" value="WD40_repeat_dom_sf"/>
</dbReference>
<dbReference type="PROSITE" id="PS50082">
    <property type="entry name" value="WD_REPEATS_2"/>
    <property type="match status" value="1"/>
</dbReference>
<comment type="caution">
    <text evidence="4">The sequence shown here is derived from an EMBL/GenBank/DDBJ whole genome shotgun (WGS) entry which is preliminary data.</text>
</comment>
<evidence type="ECO:0000313" key="4">
    <source>
        <dbReference type="EMBL" id="KAJ9480876.1"/>
    </source>
</evidence>
<protein>
    <submittedName>
        <fullName evidence="4">Uncharacterized protein</fullName>
    </submittedName>
</protein>
<dbReference type="PANTHER" id="PTHR19848:SF8">
    <property type="entry name" value="F-BOX AND WD REPEAT DOMAIN CONTAINING 7"/>
    <property type="match status" value="1"/>
</dbReference>
<proteinExistence type="predicted"/>
<accession>A0AAI9T5Z0</accession>
<dbReference type="Gene3D" id="2.130.10.10">
    <property type="entry name" value="YVTN repeat-like/Quinoprotein amine dehydrogenase"/>
    <property type="match status" value="1"/>
</dbReference>
<dbReference type="Pfam" id="PF00400">
    <property type="entry name" value="WD40"/>
    <property type="match status" value="1"/>
</dbReference>
<evidence type="ECO:0000256" key="2">
    <source>
        <dbReference type="ARBA" id="ARBA00022737"/>
    </source>
</evidence>
<reference evidence="4" key="1">
    <citation type="submission" date="2015-06" db="EMBL/GenBank/DDBJ databases">
        <authorList>
            <person name="Nguyen H."/>
        </authorList>
    </citation>
    <scope>NUCLEOTIDE SEQUENCE</scope>
    <source>
        <strain evidence="4">DAOM 180753</strain>
    </source>
</reference>
<dbReference type="InterPro" id="IPR019775">
    <property type="entry name" value="WD40_repeat_CS"/>
</dbReference>
<gene>
    <name evidence="4" type="ORF">VN97_g12646</name>
</gene>
<evidence type="ECO:0000256" key="1">
    <source>
        <dbReference type="ARBA" id="ARBA00022574"/>
    </source>
</evidence>
<dbReference type="InterPro" id="IPR001680">
    <property type="entry name" value="WD40_rpt"/>
</dbReference>
<dbReference type="SMART" id="SM00320">
    <property type="entry name" value="WD40"/>
    <property type="match status" value="2"/>
</dbReference>
<feature type="repeat" description="WD" evidence="3">
    <location>
        <begin position="7"/>
        <end position="46"/>
    </location>
</feature>
<dbReference type="PANTHER" id="PTHR19848">
    <property type="entry name" value="WD40 REPEAT PROTEIN"/>
    <property type="match status" value="1"/>
</dbReference>
<dbReference type="PROSITE" id="PS00678">
    <property type="entry name" value="WD_REPEATS_1"/>
    <property type="match status" value="1"/>
</dbReference>
<dbReference type="PROSITE" id="PS50294">
    <property type="entry name" value="WD_REPEATS_REGION"/>
    <property type="match status" value="1"/>
</dbReference>
<dbReference type="EMBL" id="LACB01001040">
    <property type="protein sequence ID" value="KAJ9480876.1"/>
    <property type="molecule type" value="Genomic_DNA"/>
</dbReference>
<keyword evidence="2" id="KW-0677">Repeat</keyword>
<organism evidence="4 5">
    <name type="scientific">Penicillium thymicola</name>
    <dbReference type="NCBI Taxonomy" id="293382"/>
    <lineage>
        <taxon>Eukaryota</taxon>
        <taxon>Fungi</taxon>
        <taxon>Dikarya</taxon>
        <taxon>Ascomycota</taxon>
        <taxon>Pezizomycotina</taxon>
        <taxon>Eurotiomycetes</taxon>
        <taxon>Eurotiomycetidae</taxon>
        <taxon>Eurotiales</taxon>
        <taxon>Aspergillaceae</taxon>
        <taxon>Penicillium</taxon>
    </lineage>
</organism>
<dbReference type="SUPFAM" id="SSF50978">
    <property type="entry name" value="WD40 repeat-like"/>
    <property type="match status" value="1"/>
</dbReference>
<dbReference type="Proteomes" id="UP001227192">
    <property type="component" value="Unassembled WGS sequence"/>
</dbReference>
<keyword evidence="5" id="KW-1185">Reference proteome</keyword>
<name>A0AAI9T5Z0_PENTH</name>
<evidence type="ECO:0000256" key="3">
    <source>
        <dbReference type="PROSITE-ProRule" id="PRU00221"/>
    </source>
</evidence>
<sequence length="101" mass="11227">MALIYRLAAHDNSVTSLQFDNNRILSGGSDGRMKVWNLQTGQLLRELYSQEDAVWRVAFENEKAVIVASQSGRAVMEVNQTLGLSASCRLAFFGSFDGIHF</sequence>
<keyword evidence="1 3" id="KW-0853">WD repeat</keyword>